<feature type="domain" description="Peptidase S54 rhomboid" evidence="6">
    <location>
        <begin position="70"/>
        <end position="219"/>
    </location>
</feature>
<dbReference type="FunFam" id="1.20.1540.10:FF:000027">
    <property type="entry name" value="Rhomboid family intramembrane serine protease"/>
    <property type="match status" value="1"/>
</dbReference>
<feature type="transmembrane region" description="Helical" evidence="5">
    <location>
        <begin position="156"/>
        <end position="183"/>
    </location>
</feature>
<reference evidence="8" key="1">
    <citation type="submission" date="2016-11" db="EMBL/GenBank/DDBJ databases">
        <authorList>
            <person name="Varghese N."/>
            <person name="Submissions S."/>
        </authorList>
    </citation>
    <scope>NUCLEOTIDE SEQUENCE [LARGE SCALE GENOMIC DNA]</scope>
    <source>
        <strain evidence="8">DSM 11792</strain>
    </source>
</reference>
<feature type="transmembrane region" description="Helical" evidence="5">
    <location>
        <begin position="105"/>
        <end position="125"/>
    </location>
</feature>
<keyword evidence="8" id="KW-1185">Reference proteome</keyword>
<name>A0A1M5B7A0_9FIRM</name>
<protein>
    <submittedName>
        <fullName evidence="7">Membrane associated serine protease, rhomboid family</fullName>
    </submittedName>
</protein>
<keyword evidence="4 5" id="KW-0472">Membrane</keyword>
<sequence>MIPLRDSIRPRRRPFVNWLLILTNIWVFFFKELGLSQAQLNELFYNLGVIPARVVHALQIGAPLDPLLLPFITSMFLHGGWVHLGGNMLYLWIFGDNVEDRLGHLRFLIFYLLCGMVGSLFHILANPTSPVPVIGASGAIAGVLGGYFVTFRHSRILALVPVFFFLTLMEVPAVIFLALWFIIQLFNGAASLGGVVNPVAWWAHVGGFVSGMILMKLLAPRNRLRNNYPWW</sequence>
<dbReference type="EMBL" id="FQUW01000026">
    <property type="protein sequence ID" value="SHF38318.1"/>
    <property type="molecule type" value="Genomic_DNA"/>
</dbReference>
<proteinExistence type="predicted"/>
<evidence type="ECO:0000256" key="5">
    <source>
        <dbReference type="SAM" id="Phobius"/>
    </source>
</evidence>
<dbReference type="OrthoDB" id="9813074at2"/>
<feature type="transmembrane region" description="Helical" evidence="5">
    <location>
        <begin position="15"/>
        <end position="31"/>
    </location>
</feature>
<dbReference type="GO" id="GO:0006508">
    <property type="term" value="P:proteolysis"/>
    <property type="evidence" value="ECO:0007669"/>
    <property type="project" value="UniProtKB-KW"/>
</dbReference>
<dbReference type="InterPro" id="IPR022764">
    <property type="entry name" value="Peptidase_S54_rhomboid_dom"/>
</dbReference>
<keyword evidence="3 5" id="KW-1133">Transmembrane helix</keyword>
<evidence type="ECO:0000313" key="7">
    <source>
        <dbReference type="EMBL" id="SHF38318.1"/>
    </source>
</evidence>
<organism evidence="7 8">
    <name type="scientific">Desulfofundulus australicus DSM 11792</name>
    <dbReference type="NCBI Taxonomy" id="1121425"/>
    <lineage>
        <taxon>Bacteria</taxon>
        <taxon>Bacillati</taxon>
        <taxon>Bacillota</taxon>
        <taxon>Clostridia</taxon>
        <taxon>Eubacteriales</taxon>
        <taxon>Peptococcaceae</taxon>
        <taxon>Desulfofundulus</taxon>
    </lineage>
</organism>
<accession>A0A1M5B7A0</accession>
<evidence type="ECO:0000259" key="6">
    <source>
        <dbReference type="Pfam" id="PF01694"/>
    </source>
</evidence>
<dbReference type="GO" id="GO:0016020">
    <property type="term" value="C:membrane"/>
    <property type="evidence" value="ECO:0007669"/>
    <property type="project" value="UniProtKB-SubCell"/>
</dbReference>
<dbReference type="GO" id="GO:0004252">
    <property type="term" value="F:serine-type endopeptidase activity"/>
    <property type="evidence" value="ECO:0007669"/>
    <property type="project" value="InterPro"/>
</dbReference>
<evidence type="ECO:0000256" key="3">
    <source>
        <dbReference type="ARBA" id="ARBA00022989"/>
    </source>
</evidence>
<dbReference type="InterPro" id="IPR035952">
    <property type="entry name" value="Rhomboid-like_sf"/>
</dbReference>
<dbReference type="Pfam" id="PF01694">
    <property type="entry name" value="Rhomboid"/>
    <property type="match status" value="1"/>
</dbReference>
<dbReference type="PANTHER" id="PTHR43731:SF26">
    <property type="entry name" value="RHOMBOID-LIKE PROTEIN 10, CHLOROPLASTIC"/>
    <property type="match status" value="1"/>
</dbReference>
<dbReference type="AlphaFoldDB" id="A0A1M5B7A0"/>
<dbReference type="Gene3D" id="1.20.1540.10">
    <property type="entry name" value="Rhomboid-like"/>
    <property type="match status" value="1"/>
</dbReference>
<keyword evidence="7" id="KW-0645">Protease</keyword>
<keyword evidence="2 5" id="KW-0812">Transmembrane</keyword>
<dbReference type="PANTHER" id="PTHR43731">
    <property type="entry name" value="RHOMBOID PROTEASE"/>
    <property type="match status" value="1"/>
</dbReference>
<evidence type="ECO:0000256" key="4">
    <source>
        <dbReference type="ARBA" id="ARBA00023136"/>
    </source>
</evidence>
<gene>
    <name evidence="7" type="ORF">SAMN02745218_02107</name>
</gene>
<dbReference type="InterPro" id="IPR050925">
    <property type="entry name" value="Rhomboid_protease_S54"/>
</dbReference>
<feature type="transmembrane region" description="Helical" evidence="5">
    <location>
        <begin position="68"/>
        <end position="93"/>
    </location>
</feature>
<dbReference type="SUPFAM" id="SSF144091">
    <property type="entry name" value="Rhomboid-like"/>
    <property type="match status" value="1"/>
</dbReference>
<comment type="subcellular location">
    <subcellularLocation>
        <location evidence="1">Membrane</location>
        <topology evidence="1">Multi-pass membrane protein</topology>
    </subcellularLocation>
</comment>
<feature type="transmembrane region" description="Helical" evidence="5">
    <location>
        <begin position="199"/>
        <end position="219"/>
    </location>
</feature>
<evidence type="ECO:0000256" key="1">
    <source>
        <dbReference type="ARBA" id="ARBA00004141"/>
    </source>
</evidence>
<evidence type="ECO:0000313" key="8">
    <source>
        <dbReference type="Proteomes" id="UP000184196"/>
    </source>
</evidence>
<keyword evidence="7" id="KW-0378">Hydrolase</keyword>
<feature type="transmembrane region" description="Helical" evidence="5">
    <location>
        <begin position="131"/>
        <end position="149"/>
    </location>
</feature>
<dbReference type="Proteomes" id="UP000184196">
    <property type="component" value="Unassembled WGS sequence"/>
</dbReference>
<evidence type="ECO:0000256" key="2">
    <source>
        <dbReference type="ARBA" id="ARBA00022692"/>
    </source>
</evidence>
<dbReference type="RefSeq" id="WP_027357361.1">
    <property type="nucleotide sequence ID" value="NZ_FQUW01000026.1"/>
</dbReference>